<evidence type="ECO:0000313" key="2">
    <source>
        <dbReference type="Proteomes" id="UP001552299"/>
    </source>
</evidence>
<dbReference type="PANTHER" id="PTHR36346">
    <property type="entry name" value="EXPRESSED PROTEIN"/>
    <property type="match status" value="1"/>
</dbReference>
<dbReference type="EMBL" id="JANQDX010000012">
    <property type="protein sequence ID" value="KAL0914651.1"/>
    <property type="molecule type" value="Genomic_DNA"/>
</dbReference>
<protein>
    <submittedName>
        <fullName evidence="1">Uncharacterized protein</fullName>
    </submittedName>
</protein>
<proteinExistence type="predicted"/>
<name>A0ABD0UWH5_DENTH</name>
<reference evidence="1 2" key="1">
    <citation type="journal article" date="2024" name="Plant Biotechnol. J.">
        <title>Dendrobium thyrsiflorum genome and its molecular insights into genes involved in important horticultural traits.</title>
        <authorList>
            <person name="Chen B."/>
            <person name="Wang J.Y."/>
            <person name="Zheng P.J."/>
            <person name="Li K.L."/>
            <person name="Liang Y.M."/>
            <person name="Chen X.F."/>
            <person name="Zhang C."/>
            <person name="Zhao X."/>
            <person name="He X."/>
            <person name="Zhang G.Q."/>
            <person name="Liu Z.J."/>
            <person name="Xu Q."/>
        </authorList>
    </citation>
    <scope>NUCLEOTIDE SEQUENCE [LARGE SCALE GENOMIC DNA]</scope>
    <source>
        <strain evidence="1">GZMU011</strain>
    </source>
</reference>
<dbReference type="Proteomes" id="UP001552299">
    <property type="component" value="Unassembled WGS sequence"/>
</dbReference>
<dbReference type="PANTHER" id="PTHR36346:SF2">
    <property type="entry name" value="EXPRESSED PROTEIN"/>
    <property type="match status" value="1"/>
</dbReference>
<gene>
    <name evidence="1" type="ORF">M5K25_015017</name>
</gene>
<dbReference type="AlphaFoldDB" id="A0ABD0UWH5"/>
<accession>A0ABD0UWH5</accession>
<comment type="caution">
    <text evidence="1">The sequence shown here is derived from an EMBL/GenBank/DDBJ whole genome shotgun (WGS) entry which is preliminary data.</text>
</comment>
<sequence>MAGLLEIWRTELVKLGWRKNFIPAKFLGEESSAAKKEATPAAAATAVNGMRQGSYASISEATMCLLMDRFSPS</sequence>
<keyword evidence="2" id="KW-1185">Reference proteome</keyword>
<evidence type="ECO:0000313" key="1">
    <source>
        <dbReference type="EMBL" id="KAL0914651.1"/>
    </source>
</evidence>
<organism evidence="1 2">
    <name type="scientific">Dendrobium thyrsiflorum</name>
    <name type="common">Pinecone-like raceme dendrobium</name>
    <name type="synonym">Orchid</name>
    <dbReference type="NCBI Taxonomy" id="117978"/>
    <lineage>
        <taxon>Eukaryota</taxon>
        <taxon>Viridiplantae</taxon>
        <taxon>Streptophyta</taxon>
        <taxon>Embryophyta</taxon>
        <taxon>Tracheophyta</taxon>
        <taxon>Spermatophyta</taxon>
        <taxon>Magnoliopsida</taxon>
        <taxon>Liliopsida</taxon>
        <taxon>Asparagales</taxon>
        <taxon>Orchidaceae</taxon>
        <taxon>Epidendroideae</taxon>
        <taxon>Malaxideae</taxon>
        <taxon>Dendrobiinae</taxon>
        <taxon>Dendrobium</taxon>
    </lineage>
</organism>